<evidence type="ECO:0000313" key="2">
    <source>
        <dbReference type="EMBL" id="MBI5250147.1"/>
    </source>
</evidence>
<evidence type="ECO:0000313" key="3">
    <source>
        <dbReference type="Proteomes" id="UP000807825"/>
    </source>
</evidence>
<dbReference type="InterPro" id="IPR013332">
    <property type="entry name" value="KPR_N"/>
</dbReference>
<comment type="caution">
    <text evidence="2">The sequence shown here is derived from an EMBL/GenBank/DDBJ whole genome shotgun (WGS) entry which is preliminary data.</text>
</comment>
<evidence type="ECO:0000259" key="1">
    <source>
        <dbReference type="Pfam" id="PF02558"/>
    </source>
</evidence>
<gene>
    <name evidence="2" type="ORF">HY912_11695</name>
</gene>
<dbReference type="Proteomes" id="UP000807825">
    <property type="component" value="Unassembled WGS sequence"/>
</dbReference>
<feature type="non-terminal residue" evidence="2">
    <location>
        <position position="175"/>
    </location>
</feature>
<dbReference type="EMBL" id="JACRDE010000308">
    <property type="protein sequence ID" value="MBI5250147.1"/>
    <property type="molecule type" value="Genomic_DNA"/>
</dbReference>
<dbReference type="PANTHER" id="PTHR21708:SF26">
    <property type="entry name" value="2-DEHYDROPANTOATE 2-REDUCTASE"/>
    <property type="match status" value="1"/>
</dbReference>
<dbReference type="Pfam" id="PF02558">
    <property type="entry name" value="ApbA"/>
    <property type="match status" value="1"/>
</dbReference>
<feature type="domain" description="Ketopantoate reductase N-terminal" evidence="1">
    <location>
        <begin position="8"/>
        <end position="140"/>
    </location>
</feature>
<organism evidence="2 3">
    <name type="scientific">Desulfomonile tiedjei</name>
    <dbReference type="NCBI Taxonomy" id="2358"/>
    <lineage>
        <taxon>Bacteria</taxon>
        <taxon>Pseudomonadati</taxon>
        <taxon>Thermodesulfobacteriota</taxon>
        <taxon>Desulfomonilia</taxon>
        <taxon>Desulfomonilales</taxon>
        <taxon>Desulfomonilaceae</taxon>
        <taxon>Desulfomonile</taxon>
    </lineage>
</organism>
<accession>A0A9D6V6V2</accession>
<dbReference type="InterPro" id="IPR036291">
    <property type="entry name" value="NAD(P)-bd_dom_sf"/>
</dbReference>
<reference evidence="2" key="1">
    <citation type="submission" date="2020-07" db="EMBL/GenBank/DDBJ databases">
        <title>Huge and variable diversity of episymbiotic CPR bacteria and DPANN archaea in groundwater ecosystems.</title>
        <authorList>
            <person name="He C.Y."/>
            <person name="Keren R."/>
            <person name="Whittaker M."/>
            <person name="Farag I.F."/>
            <person name="Doudna J."/>
            <person name="Cate J.H.D."/>
            <person name="Banfield J.F."/>
        </authorList>
    </citation>
    <scope>NUCLEOTIDE SEQUENCE</scope>
    <source>
        <strain evidence="2">NC_groundwater_1664_Pr3_B-0.1um_52_9</strain>
    </source>
</reference>
<dbReference type="GO" id="GO:0005737">
    <property type="term" value="C:cytoplasm"/>
    <property type="evidence" value="ECO:0007669"/>
    <property type="project" value="TreeGrafter"/>
</dbReference>
<dbReference type="AlphaFoldDB" id="A0A9D6V6V2"/>
<protein>
    <recommendedName>
        <fullName evidence="1">Ketopantoate reductase N-terminal domain-containing protein</fullName>
    </recommendedName>
</protein>
<name>A0A9D6V6V2_9BACT</name>
<dbReference type="Gene3D" id="3.40.50.720">
    <property type="entry name" value="NAD(P)-binding Rossmann-like Domain"/>
    <property type="match status" value="1"/>
</dbReference>
<dbReference type="SUPFAM" id="SSF51735">
    <property type="entry name" value="NAD(P)-binding Rossmann-fold domains"/>
    <property type="match status" value="1"/>
</dbReference>
<proteinExistence type="predicted"/>
<sequence length="175" mass="18537">MLQEKTKITVIGAGAIGGVTAALLAKAGWDVEIVCKHQEIADRCTNPGLRVTGIRGEFVVPVRGVKQISDLSGPLDTVLLATKATDCIPAAKELLPKLAEDSCVLSLQNGICEEALAEVLGRNRVIGCVVVWGASRGGCKTSYTFYDNHDACQLNESVVHEVLVLVSDDYASKVS</sequence>
<dbReference type="PANTHER" id="PTHR21708">
    <property type="entry name" value="PROBABLE 2-DEHYDROPANTOATE 2-REDUCTASE"/>
    <property type="match status" value="1"/>
</dbReference>
<dbReference type="InterPro" id="IPR051402">
    <property type="entry name" value="KPR-Related"/>
</dbReference>